<comment type="caution">
    <text evidence="2">The sequence shown here is derived from an EMBL/GenBank/DDBJ whole genome shotgun (WGS) entry which is preliminary data.</text>
</comment>
<sequence length="153" mass="16601">MAEPEYEARGITVRDVAPAVFIESCARTSRTATASRSPSGATSSRRASTRSSRRRTRTGTSSRKASIARKVYLKPGIGIGALPQVVRRPVPPGLARQVLPEGGGGRHPLRAPAARGDQGPREDGDRRPRDHARVGGQQDADHRRPGRPRRRDE</sequence>
<feature type="compositionally biased region" description="Basic and acidic residues" evidence="1">
    <location>
        <begin position="118"/>
        <end position="143"/>
    </location>
</feature>
<reference evidence="2 3" key="1">
    <citation type="submission" date="2024-03" db="EMBL/GenBank/DDBJ databases">
        <title>Aureococcus anophagefferens CCMP1851 and Kratosvirus quantuckense: Draft genome of a second virus-susceptible host strain in the model system.</title>
        <authorList>
            <person name="Chase E."/>
            <person name="Truchon A.R."/>
            <person name="Schepens W."/>
            <person name="Wilhelm S.W."/>
        </authorList>
    </citation>
    <scope>NUCLEOTIDE SEQUENCE [LARGE SCALE GENOMIC DNA]</scope>
    <source>
        <strain evidence="2 3">CCMP1851</strain>
    </source>
</reference>
<protein>
    <submittedName>
        <fullName evidence="2">Uncharacterized protein</fullName>
    </submittedName>
</protein>
<feature type="compositionally biased region" description="Low complexity" evidence="1">
    <location>
        <begin position="27"/>
        <end position="46"/>
    </location>
</feature>
<evidence type="ECO:0000313" key="3">
    <source>
        <dbReference type="Proteomes" id="UP001363151"/>
    </source>
</evidence>
<dbReference type="Gene3D" id="1.10.10.10">
    <property type="entry name" value="Winged helix-like DNA-binding domain superfamily/Winged helix DNA-binding domain"/>
    <property type="match status" value="1"/>
</dbReference>
<evidence type="ECO:0000256" key="1">
    <source>
        <dbReference type="SAM" id="MobiDB-lite"/>
    </source>
</evidence>
<feature type="region of interest" description="Disordered" evidence="1">
    <location>
        <begin position="27"/>
        <end position="153"/>
    </location>
</feature>
<name>A0ABR1G0N7_AURAN</name>
<dbReference type="EMBL" id="JBBJCI010000150">
    <property type="protein sequence ID" value="KAK7242089.1"/>
    <property type="molecule type" value="Genomic_DNA"/>
</dbReference>
<proteinExistence type="predicted"/>
<gene>
    <name evidence="2" type="ORF">SO694_0015602</name>
</gene>
<feature type="compositionally biased region" description="Basic residues" evidence="1">
    <location>
        <begin position="47"/>
        <end position="57"/>
    </location>
</feature>
<feature type="compositionally biased region" description="Basic residues" evidence="1">
    <location>
        <begin position="144"/>
        <end position="153"/>
    </location>
</feature>
<organism evidence="2 3">
    <name type="scientific">Aureococcus anophagefferens</name>
    <name type="common">Harmful bloom alga</name>
    <dbReference type="NCBI Taxonomy" id="44056"/>
    <lineage>
        <taxon>Eukaryota</taxon>
        <taxon>Sar</taxon>
        <taxon>Stramenopiles</taxon>
        <taxon>Ochrophyta</taxon>
        <taxon>Pelagophyceae</taxon>
        <taxon>Pelagomonadales</taxon>
        <taxon>Pelagomonadaceae</taxon>
        <taxon>Aureococcus</taxon>
    </lineage>
</organism>
<dbReference type="Proteomes" id="UP001363151">
    <property type="component" value="Unassembled WGS sequence"/>
</dbReference>
<dbReference type="InterPro" id="IPR036388">
    <property type="entry name" value="WH-like_DNA-bd_sf"/>
</dbReference>
<evidence type="ECO:0000313" key="2">
    <source>
        <dbReference type="EMBL" id="KAK7242089.1"/>
    </source>
</evidence>
<accession>A0ABR1G0N7</accession>
<keyword evidence="3" id="KW-1185">Reference proteome</keyword>